<dbReference type="Gene3D" id="3.40.50.300">
    <property type="entry name" value="P-loop containing nucleotide triphosphate hydrolases"/>
    <property type="match status" value="1"/>
</dbReference>
<protein>
    <submittedName>
        <fullName evidence="3">TRC40/GET3/ArsA family transport-energizing ATPase</fullName>
    </submittedName>
</protein>
<dbReference type="SUPFAM" id="SSF52540">
    <property type="entry name" value="P-loop containing nucleoside triphosphate hydrolases"/>
    <property type="match status" value="1"/>
</dbReference>
<evidence type="ECO:0000313" key="3">
    <source>
        <dbReference type="EMBL" id="GAA1990444.1"/>
    </source>
</evidence>
<dbReference type="InterPro" id="IPR016300">
    <property type="entry name" value="ATPase_ArsA/GET3"/>
</dbReference>
<gene>
    <name evidence="3" type="ORF">GCM10009799_15460</name>
</gene>
<dbReference type="PANTHER" id="PTHR10803">
    <property type="entry name" value="ARSENICAL PUMP-DRIVING ATPASE ARSENITE-TRANSLOCATING ATPASE"/>
    <property type="match status" value="1"/>
</dbReference>
<evidence type="ECO:0000259" key="2">
    <source>
        <dbReference type="Pfam" id="PF02374"/>
    </source>
</evidence>
<keyword evidence="4" id="KW-1185">Reference proteome</keyword>
<dbReference type="Pfam" id="PF02374">
    <property type="entry name" value="ArsA_ATPase"/>
    <property type="match status" value="1"/>
</dbReference>
<feature type="domain" description="ArsA/GET3 Anion-transporting ATPase-like" evidence="2">
    <location>
        <begin position="18"/>
        <end position="305"/>
    </location>
</feature>
<dbReference type="RefSeq" id="WP_344161160.1">
    <property type="nucleotide sequence ID" value="NZ_BAAAPC010000005.1"/>
</dbReference>
<evidence type="ECO:0000313" key="4">
    <source>
        <dbReference type="Proteomes" id="UP001501585"/>
    </source>
</evidence>
<dbReference type="InterPro" id="IPR027417">
    <property type="entry name" value="P-loop_NTPase"/>
</dbReference>
<organism evidence="3 4">
    <name type="scientific">Nocardiopsis rhodophaea</name>
    <dbReference type="NCBI Taxonomy" id="280238"/>
    <lineage>
        <taxon>Bacteria</taxon>
        <taxon>Bacillati</taxon>
        <taxon>Actinomycetota</taxon>
        <taxon>Actinomycetes</taxon>
        <taxon>Streptosporangiales</taxon>
        <taxon>Nocardiopsidaceae</taxon>
        <taxon>Nocardiopsis</taxon>
    </lineage>
</organism>
<sequence>MNAGTGAPDAVGPTHVPITFFGGKGGVGKTTTAAAAALAHADAGLRTLVISTDPAHSLGDALETPLGDRPRRVADGLWAAEPDAEAAVRRRVAQVTEDAHAALPREIMPAVRRHLEHAAAGPGMVESALADLLIDAMDQVPGKWDRLVVDSAPTGHLLRMLDLPALLTPWVRGLARQRERALDADRFAADVVGSEEPDTADDPLLRRLHERRLRLERAARRLRGDACVRLVLLPRRMVLAETERAADQLAAAGFRLGPAVLNQVPDSPDERVVEAARRRFAEQGLIELPLVAEEPTGPARLRALSARVAVPGR</sequence>
<reference evidence="4" key="1">
    <citation type="journal article" date="2019" name="Int. J. Syst. Evol. Microbiol.">
        <title>The Global Catalogue of Microorganisms (GCM) 10K type strain sequencing project: providing services to taxonomists for standard genome sequencing and annotation.</title>
        <authorList>
            <consortium name="The Broad Institute Genomics Platform"/>
            <consortium name="The Broad Institute Genome Sequencing Center for Infectious Disease"/>
            <person name="Wu L."/>
            <person name="Ma J."/>
        </authorList>
    </citation>
    <scope>NUCLEOTIDE SEQUENCE [LARGE SCALE GENOMIC DNA]</scope>
    <source>
        <strain evidence="4">JCM 15313</strain>
    </source>
</reference>
<comment type="caution">
    <text evidence="3">The sequence shown here is derived from an EMBL/GenBank/DDBJ whole genome shotgun (WGS) entry which is preliminary data.</text>
</comment>
<comment type="similarity">
    <text evidence="1">Belongs to the arsA ATPase family.</text>
</comment>
<proteinExistence type="inferred from homology"/>
<dbReference type="InterPro" id="IPR025723">
    <property type="entry name" value="ArsA/GET3_ATPase-like"/>
</dbReference>
<name>A0ABP5E822_9ACTN</name>
<dbReference type="CDD" id="cd02035">
    <property type="entry name" value="ArsA"/>
    <property type="match status" value="1"/>
</dbReference>
<dbReference type="NCBIfam" id="TIGR00345">
    <property type="entry name" value="GET3_arsA_TRC40"/>
    <property type="match status" value="1"/>
</dbReference>
<accession>A0ABP5E822</accession>
<dbReference type="PANTHER" id="PTHR10803:SF3">
    <property type="entry name" value="ATPASE GET3"/>
    <property type="match status" value="1"/>
</dbReference>
<evidence type="ECO:0000256" key="1">
    <source>
        <dbReference type="ARBA" id="ARBA00011040"/>
    </source>
</evidence>
<dbReference type="Proteomes" id="UP001501585">
    <property type="component" value="Unassembled WGS sequence"/>
</dbReference>
<dbReference type="EMBL" id="BAAAPC010000005">
    <property type="protein sequence ID" value="GAA1990444.1"/>
    <property type="molecule type" value="Genomic_DNA"/>
</dbReference>